<comment type="caution">
    <text evidence="1">The sequence shown here is derived from an EMBL/GenBank/DDBJ whole genome shotgun (WGS) entry which is preliminary data.</text>
</comment>
<evidence type="ECO:0000313" key="2">
    <source>
        <dbReference type="Proteomes" id="UP001627154"/>
    </source>
</evidence>
<evidence type="ECO:0000313" key="1">
    <source>
        <dbReference type="EMBL" id="KAL3400382.1"/>
    </source>
</evidence>
<dbReference type="EMBL" id="JBJJXI010000051">
    <property type="protein sequence ID" value="KAL3400382.1"/>
    <property type="molecule type" value="Genomic_DNA"/>
</dbReference>
<name>A0ABD2X4S2_9HYME</name>
<organism evidence="1 2">
    <name type="scientific">Trichogramma kaykai</name>
    <dbReference type="NCBI Taxonomy" id="54128"/>
    <lineage>
        <taxon>Eukaryota</taxon>
        <taxon>Metazoa</taxon>
        <taxon>Ecdysozoa</taxon>
        <taxon>Arthropoda</taxon>
        <taxon>Hexapoda</taxon>
        <taxon>Insecta</taxon>
        <taxon>Pterygota</taxon>
        <taxon>Neoptera</taxon>
        <taxon>Endopterygota</taxon>
        <taxon>Hymenoptera</taxon>
        <taxon>Apocrita</taxon>
        <taxon>Proctotrupomorpha</taxon>
        <taxon>Chalcidoidea</taxon>
        <taxon>Trichogrammatidae</taxon>
        <taxon>Trichogramma</taxon>
    </lineage>
</organism>
<dbReference type="Proteomes" id="UP001627154">
    <property type="component" value="Unassembled WGS sequence"/>
</dbReference>
<dbReference type="AlphaFoldDB" id="A0ABD2X4S2"/>
<keyword evidence="2" id="KW-1185">Reference proteome</keyword>
<proteinExistence type="predicted"/>
<protein>
    <submittedName>
        <fullName evidence="1">Uncharacterized protein</fullName>
    </submittedName>
</protein>
<gene>
    <name evidence="1" type="ORF">TKK_006248</name>
</gene>
<sequence length="66" mass="7352">MENLAKLYTKCASTVRKNLAAEPPRCPRGFHVARATVLTFFATTTATGMSFVAEQHHYHHHHFVGG</sequence>
<accession>A0ABD2X4S2</accession>
<reference evidence="1 2" key="1">
    <citation type="journal article" date="2024" name="bioRxiv">
        <title>A reference genome for Trichogramma kaykai: A tiny desert-dwelling parasitoid wasp with competing sex-ratio distorters.</title>
        <authorList>
            <person name="Culotta J."/>
            <person name="Lindsey A.R."/>
        </authorList>
    </citation>
    <scope>NUCLEOTIDE SEQUENCE [LARGE SCALE GENOMIC DNA]</scope>
    <source>
        <strain evidence="1 2">KSX58</strain>
    </source>
</reference>